<sequence>MQDNRPGFRFPNKEHVLDLLGEMLSDSSKKKTKKDKRAQRYAVRDIISFISDEDEAPEVNVKIGQQTLSLDSCSIKTFYDITCELLHGGLAHHLMYNEVLRDVFDLGPVPLEPEPSCNKQARLAVHDAADKHRNQVRGKQRDKRSTVY</sequence>
<protein>
    <submittedName>
        <fullName evidence="4">IFRD_C domain-containing protein</fullName>
    </submittedName>
</protein>
<organism evidence="3 4">
    <name type="scientific">Caenorhabditis tropicalis</name>
    <dbReference type="NCBI Taxonomy" id="1561998"/>
    <lineage>
        <taxon>Eukaryota</taxon>
        <taxon>Metazoa</taxon>
        <taxon>Ecdysozoa</taxon>
        <taxon>Nematoda</taxon>
        <taxon>Chromadorea</taxon>
        <taxon>Rhabditida</taxon>
        <taxon>Rhabditina</taxon>
        <taxon>Rhabditomorpha</taxon>
        <taxon>Rhabditoidea</taxon>
        <taxon>Rhabditidae</taxon>
        <taxon>Peloderinae</taxon>
        <taxon>Caenorhabditis</taxon>
    </lineage>
</organism>
<dbReference type="Pfam" id="PF04836">
    <property type="entry name" value="IFRD_C"/>
    <property type="match status" value="1"/>
</dbReference>
<dbReference type="InterPro" id="IPR039777">
    <property type="entry name" value="IFRD"/>
</dbReference>
<proteinExistence type="predicted"/>
<reference evidence="4" key="1">
    <citation type="submission" date="2016-11" db="UniProtKB">
        <authorList>
            <consortium name="WormBaseParasite"/>
        </authorList>
    </citation>
    <scope>IDENTIFICATION</scope>
</reference>
<keyword evidence="3" id="KW-1185">Reference proteome</keyword>
<dbReference type="Proteomes" id="UP000095282">
    <property type="component" value="Unplaced"/>
</dbReference>
<dbReference type="STRING" id="1561998.A0A1I7TZB9"/>
<dbReference type="PANTHER" id="PTHR12354:SF1">
    <property type="entry name" value="INTERFERON-RELATED DEVELOPMENTAL REGULATOR 1"/>
    <property type="match status" value="1"/>
</dbReference>
<dbReference type="eggNOG" id="KOG2842">
    <property type="taxonomic scope" value="Eukaryota"/>
</dbReference>
<feature type="region of interest" description="Disordered" evidence="1">
    <location>
        <begin position="129"/>
        <end position="148"/>
    </location>
</feature>
<evidence type="ECO:0000313" key="3">
    <source>
        <dbReference type="Proteomes" id="UP000095282"/>
    </source>
</evidence>
<dbReference type="AlphaFoldDB" id="A0A1I7TZB9"/>
<feature type="domain" description="Interferon-related developmental regulator C-terminal" evidence="2">
    <location>
        <begin position="97"/>
        <end position="145"/>
    </location>
</feature>
<dbReference type="PANTHER" id="PTHR12354">
    <property type="entry name" value="INTERFERON-RELATED DEVELOPMENTAL REGULATOR"/>
    <property type="match status" value="1"/>
</dbReference>
<evidence type="ECO:0000256" key="1">
    <source>
        <dbReference type="SAM" id="MobiDB-lite"/>
    </source>
</evidence>
<evidence type="ECO:0000259" key="2">
    <source>
        <dbReference type="Pfam" id="PF04836"/>
    </source>
</evidence>
<dbReference type="WBParaSite" id="Csp11.Scaffold629.g13304.t1">
    <property type="protein sequence ID" value="Csp11.Scaffold629.g13304.t1"/>
    <property type="gene ID" value="Csp11.Scaffold629.g13304"/>
</dbReference>
<evidence type="ECO:0000313" key="4">
    <source>
        <dbReference type="WBParaSite" id="Csp11.Scaffold629.g13304.t1"/>
    </source>
</evidence>
<dbReference type="InterPro" id="IPR006921">
    <property type="entry name" value="Interferon-rel_develop_reg_C"/>
</dbReference>
<accession>A0A1I7TZB9</accession>
<name>A0A1I7TZB9_9PELO</name>